<sequence>MPGEEGKHSQITNSEFTCHTVGIVPQQSVLGQGSAFSPGQVAILSECLAGGYQECGPVIELVLAFDWTMES</sequence>
<keyword evidence="3" id="KW-1185">Reference proteome</keyword>
<name>A0AAD6IB08_PENCN</name>
<reference evidence="2" key="2">
    <citation type="submission" date="2023-01" db="EMBL/GenBank/DDBJ databases">
        <authorList>
            <person name="Petersen C."/>
        </authorList>
    </citation>
    <scope>NUCLEOTIDE SEQUENCE</scope>
    <source>
        <strain evidence="2">IBT 15450</strain>
    </source>
</reference>
<protein>
    <submittedName>
        <fullName evidence="2">Uncharacterized protein</fullName>
    </submittedName>
</protein>
<dbReference type="AlphaFoldDB" id="A0AAD6IB08"/>
<proteinExistence type="predicted"/>
<gene>
    <name evidence="2" type="ORF">N7460_006708</name>
    <name evidence="1" type="ORF">N7460_014048</name>
</gene>
<dbReference type="EMBL" id="JAQJZL010000017">
    <property type="protein sequence ID" value="KAJ6022304.1"/>
    <property type="molecule type" value="Genomic_DNA"/>
</dbReference>
<dbReference type="Proteomes" id="UP001219568">
    <property type="component" value="Unassembled WGS sequence"/>
</dbReference>
<evidence type="ECO:0000313" key="3">
    <source>
        <dbReference type="Proteomes" id="UP001219568"/>
    </source>
</evidence>
<organism evidence="2 3">
    <name type="scientific">Penicillium canescens</name>
    <dbReference type="NCBI Taxonomy" id="5083"/>
    <lineage>
        <taxon>Eukaryota</taxon>
        <taxon>Fungi</taxon>
        <taxon>Dikarya</taxon>
        <taxon>Ascomycota</taxon>
        <taxon>Pezizomycotina</taxon>
        <taxon>Eurotiomycetes</taxon>
        <taxon>Eurotiomycetidae</taxon>
        <taxon>Eurotiales</taxon>
        <taxon>Aspergillaceae</taxon>
        <taxon>Penicillium</taxon>
    </lineage>
</organism>
<comment type="caution">
    <text evidence="2">The sequence shown here is derived from an EMBL/GenBank/DDBJ whole genome shotgun (WGS) entry which is preliminary data.</text>
</comment>
<accession>A0AAD6IB08</accession>
<evidence type="ECO:0000313" key="1">
    <source>
        <dbReference type="EMBL" id="KAJ6022304.1"/>
    </source>
</evidence>
<dbReference type="EMBL" id="JAQJZL010000005">
    <property type="protein sequence ID" value="KAJ6041318.1"/>
    <property type="molecule type" value="Genomic_DNA"/>
</dbReference>
<evidence type="ECO:0000313" key="2">
    <source>
        <dbReference type="EMBL" id="KAJ6041318.1"/>
    </source>
</evidence>
<reference evidence="2" key="1">
    <citation type="journal article" date="2023" name="IMA Fungus">
        <title>Comparative genomic study of the Penicillium genus elucidates a diverse pangenome and 15 lateral gene transfer events.</title>
        <authorList>
            <person name="Petersen C."/>
            <person name="Sorensen T."/>
            <person name="Nielsen M.R."/>
            <person name="Sondergaard T.E."/>
            <person name="Sorensen J.L."/>
            <person name="Fitzpatrick D.A."/>
            <person name="Frisvad J.C."/>
            <person name="Nielsen K.L."/>
        </authorList>
    </citation>
    <scope>NUCLEOTIDE SEQUENCE</scope>
    <source>
        <strain evidence="2">IBT 15450</strain>
    </source>
</reference>